<feature type="region of interest" description="Disordered" evidence="1">
    <location>
        <begin position="153"/>
        <end position="179"/>
    </location>
</feature>
<evidence type="ECO:0000313" key="2">
    <source>
        <dbReference type="EMBL" id="PSN66944.1"/>
    </source>
</evidence>
<protein>
    <submittedName>
        <fullName evidence="2">Uncharacterized protein</fullName>
    </submittedName>
</protein>
<accession>A0A2T2NNF1</accession>
<evidence type="ECO:0000256" key="1">
    <source>
        <dbReference type="SAM" id="MobiDB-lite"/>
    </source>
</evidence>
<sequence length="299" mass="32755">MHVSNAGAAQCLAPRRWRAWKGGRDDARPRRQATWARDNSSSSSSSSSMKQASRQAVVDSVNSPIAYPAAYPRINVSPAGARDRRCQRGCRAVVHHSWRATRELAAQSGSMPSPVNFASPKSNHAIVTWCHRTRPSTRGHFRHPYPRRARTSTIHGSIYSLGPSGTQSGASPKPEALGQAPAPFPKRFAFWAGRGVQGRTSRIRAPLDRRTNERNECADGWGPTQWLARERASDESPLLPAFRSQGSHFLPSSLPLLGVYVCQLPTHSPPPPPRGGQDGRGACAFAPRNAKRVRIYTCN</sequence>
<dbReference type="Proteomes" id="UP000240883">
    <property type="component" value="Unassembled WGS sequence"/>
</dbReference>
<feature type="region of interest" description="Disordered" evidence="1">
    <location>
        <begin position="17"/>
        <end position="56"/>
    </location>
</feature>
<dbReference type="EMBL" id="KZ678135">
    <property type="protein sequence ID" value="PSN66944.1"/>
    <property type="molecule type" value="Genomic_DNA"/>
</dbReference>
<organism evidence="2 3">
    <name type="scientific">Corynespora cassiicola Philippines</name>
    <dbReference type="NCBI Taxonomy" id="1448308"/>
    <lineage>
        <taxon>Eukaryota</taxon>
        <taxon>Fungi</taxon>
        <taxon>Dikarya</taxon>
        <taxon>Ascomycota</taxon>
        <taxon>Pezizomycotina</taxon>
        <taxon>Dothideomycetes</taxon>
        <taxon>Pleosporomycetidae</taxon>
        <taxon>Pleosporales</taxon>
        <taxon>Corynesporascaceae</taxon>
        <taxon>Corynespora</taxon>
    </lineage>
</organism>
<reference evidence="2 3" key="1">
    <citation type="journal article" date="2018" name="Front. Microbiol.">
        <title>Genome-Wide Analysis of Corynespora cassiicola Leaf Fall Disease Putative Effectors.</title>
        <authorList>
            <person name="Lopez D."/>
            <person name="Ribeiro S."/>
            <person name="Label P."/>
            <person name="Fumanal B."/>
            <person name="Venisse J.S."/>
            <person name="Kohler A."/>
            <person name="de Oliveira R.R."/>
            <person name="Labutti K."/>
            <person name="Lipzen A."/>
            <person name="Lail K."/>
            <person name="Bauer D."/>
            <person name="Ohm R.A."/>
            <person name="Barry K.W."/>
            <person name="Spatafora J."/>
            <person name="Grigoriev I.V."/>
            <person name="Martin F.M."/>
            <person name="Pujade-Renaud V."/>
        </authorList>
    </citation>
    <scope>NUCLEOTIDE SEQUENCE [LARGE SCALE GENOMIC DNA]</scope>
    <source>
        <strain evidence="2 3">Philippines</strain>
    </source>
</reference>
<keyword evidence="3" id="KW-1185">Reference proteome</keyword>
<evidence type="ECO:0000313" key="3">
    <source>
        <dbReference type="Proteomes" id="UP000240883"/>
    </source>
</evidence>
<name>A0A2T2NNF1_CORCC</name>
<dbReference type="AlphaFoldDB" id="A0A2T2NNF1"/>
<gene>
    <name evidence="2" type="ORF">BS50DRAFT_378807</name>
</gene>
<proteinExistence type="predicted"/>